<dbReference type="Proteomes" id="UP000255317">
    <property type="component" value="Unassembled WGS sequence"/>
</dbReference>
<organism evidence="1 2">
    <name type="scientific">Marinirhabdus gelatinilytica</name>
    <dbReference type="NCBI Taxonomy" id="1703343"/>
    <lineage>
        <taxon>Bacteria</taxon>
        <taxon>Pseudomonadati</taxon>
        <taxon>Bacteroidota</taxon>
        <taxon>Flavobacteriia</taxon>
        <taxon>Flavobacteriales</taxon>
        <taxon>Flavobacteriaceae</taxon>
    </lineage>
</organism>
<dbReference type="OrthoDB" id="1093345at2"/>
<keyword evidence="2" id="KW-1185">Reference proteome</keyword>
<proteinExistence type="predicted"/>
<dbReference type="EMBL" id="QRAO01000005">
    <property type="protein sequence ID" value="RDK84315.1"/>
    <property type="molecule type" value="Genomic_DNA"/>
</dbReference>
<evidence type="ECO:0000313" key="2">
    <source>
        <dbReference type="Proteomes" id="UP000255317"/>
    </source>
</evidence>
<sequence>MLCLFVIMGCEQQAASNKELSSFVPQDAAWVLKVENWDAVQNEAKNNVLLSAFQKASMYKILNKKGNPLSYLTPQNESVISLTKRNDSMWDYTVATKQDSTVFLLDSIANKSVETLQYDGFSLQRITLNDAKFFTAIKDSVFLASTSQEKLQQLLKNETTVSASFQKAFNVLKNNELTSLLPKPTYSFSNNETHTLADYSALDVVLSPNGISASGVALVQDTLPRLLAVFKGQVAQQNDLENIIPANAKSAISITLSDASLFISNIQNYRGESSEIKNLDLLGSANEIGEIMLPQGKAIVLKSIDTDLTKEALAASLTELETYRDTQLFQFSDGEIFKKNFKPFIQTDSVSVAFQLENFFVFAQDKDVAQTVISAVKNNTVLAKSPMFENAESQISNASSFLTYGMNDGVIDLVTNVLESNTISLQPSKKIDGFSLAMLQFRFDRDFAHVHFVCEETSSAVDIAGGISEQFSKTMDQAIMGVPQFFSNHRTGTKNVIVQDIANTLHLLSNNGKTLWTKQLDDAILGEIHEVDILRNGRKQMAFTTKKKLYVVDRNGKDVRGFPINFKDEITQPLSVFDYDNNRKYRFVIVQGKEILLYDSQAKIVRGFTFKKTKSPITLPVEHIRMGNKDYILIAEENGKLNILSRTGKTRVPVKNTFQFSDIPITREGSNFVVIVDGNVKNTINSQGKVTTQPLQVANNYHFTVLGTTKATLDDNLLRINGKLVELPLGVYTAPKLVSANRKTYVTVTETQEKKVYLFQKNGDLVNGFPVFGASPAYVESTNGNMYLVAKSGDREVVVYKF</sequence>
<dbReference type="RefSeq" id="WP_147278554.1">
    <property type="nucleotide sequence ID" value="NZ_QRAO01000005.1"/>
</dbReference>
<evidence type="ECO:0000313" key="1">
    <source>
        <dbReference type="EMBL" id="RDK84315.1"/>
    </source>
</evidence>
<dbReference type="AlphaFoldDB" id="A0A370Q7F9"/>
<accession>A0A370Q7F9</accession>
<name>A0A370Q7F9_9FLAO</name>
<gene>
    <name evidence="1" type="ORF">C8D94_105161</name>
</gene>
<comment type="caution">
    <text evidence="1">The sequence shown here is derived from an EMBL/GenBank/DDBJ whole genome shotgun (WGS) entry which is preliminary data.</text>
</comment>
<reference evidence="1 2" key="1">
    <citation type="submission" date="2018-07" db="EMBL/GenBank/DDBJ databases">
        <title>Genomic Encyclopedia of Type Strains, Phase IV (KMG-IV): sequencing the most valuable type-strain genomes for metagenomic binning, comparative biology and taxonomic classification.</title>
        <authorList>
            <person name="Goeker M."/>
        </authorList>
    </citation>
    <scope>NUCLEOTIDE SEQUENCE [LARGE SCALE GENOMIC DNA]</scope>
    <source>
        <strain evidence="1 2">DSM 101478</strain>
    </source>
</reference>
<protein>
    <submittedName>
        <fullName evidence="1">Uncharacterized protein</fullName>
    </submittedName>
</protein>